<dbReference type="AlphaFoldDB" id="A0A858RIB9"/>
<dbReference type="Pfam" id="PF00076">
    <property type="entry name" value="RRM_1"/>
    <property type="match status" value="1"/>
</dbReference>
<proteinExistence type="predicted"/>
<dbReference type="GO" id="GO:0003723">
    <property type="term" value="F:RNA binding"/>
    <property type="evidence" value="ECO:0007669"/>
    <property type="project" value="UniProtKB-KW"/>
</dbReference>
<protein>
    <submittedName>
        <fullName evidence="4">RNA-binding protein</fullName>
    </submittedName>
</protein>
<dbReference type="PROSITE" id="PS50102">
    <property type="entry name" value="RRM"/>
    <property type="match status" value="1"/>
</dbReference>
<evidence type="ECO:0000256" key="1">
    <source>
        <dbReference type="ARBA" id="ARBA00022884"/>
    </source>
</evidence>
<evidence type="ECO:0000313" key="5">
    <source>
        <dbReference type="Proteomes" id="UP000501812"/>
    </source>
</evidence>
<feature type="domain" description="RRM" evidence="3">
    <location>
        <begin position="3"/>
        <end position="81"/>
    </location>
</feature>
<dbReference type="InterPro" id="IPR012677">
    <property type="entry name" value="Nucleotide-bd_a/b_plait_sf"/>
</dbReference>
<dbReference type="CDD" id="cd21608">
    <property type="entry name" value="RRM2_NsCP33_like"/>
    <property type="match status" value="1"/>
</dbReference>
<dbReference type="SUPFAM" id="SSF54928">
    <property type="entry name" value="RNA-binding domain, RBD"/>
    <property type="match status" value="1"/>
</dbReference>
<keyword evidence="5" id="KW-1185">Reference proteome</keyword>
<evidence type="ECO:0000256" key="2">
    <source>
        <dbReference type="SAM" id="MobiDB-lite"/>
    </source>
</evidence>
<evidence type="ECO:0000313" key="4">
    <source>
        <dbReference type="EMBL" id="QJE96248.1"/>
    </source>
</evidence>
<dbReference type="InterPro" id="IPR048289">
    <property type="entry name" value="RRM2_NsCP33-like"/>
</dbReference>
<feature type="compositionally biased region" description="Gly residues" evidence="2">
    <location>
        <begin position="139"/>
        <end position="148"/>
    </location>
</feature>
<keyword evidence="1" id="KW-0694">RNA-binding</keyword>
<dbReference type="InterPro" id="IPR035979">
    <property type="entry name" value="RBD_domain_sf"/>
</dbReference>
<dbReference type="InterPro" id="IPR052462">
    <property type="entry name" value="SLIRP/GR-RBP-like"/>
</dbReference>
<dbReference type="RefSeq" id="WP_169454649.1">
    <property type="nucleotide sequence ID" value="NZ_CP051774.1"/>
</dbReference>
<reference evidence="4 5" key="1">
    <citation type="submission" date="2020-04" db="EMBL/GenBank/DDBJ databases">
        <title>Luteolibacter sp. G-1-1-1 isolated from soil.</title>
        <authorList>
            <person name="Dahal R.H."/>
        </authorList>
    </citation>
    <scope>NUCLEOTIDE SEQUENCE [LARGE SCALE GENOMIC DNA]</scope>
    <source>
        <strain evidence="4 5">G-1-1-1</strain>
    </source>
</reference>
<feature type="compositionally biased region" description="Gly residues" evidence="2">
    <location>
        <begin position="88"/>
        <end position="131"/>
    </location>
</feature>
<name>A0A858RIB9_9BACT</name>
<dbReference type="SMART" id="SM00360">
    <property type="entry name" value="RRM"/>
    <property type="match status" value="1"/>
</dbReference>
<dbReference type="Proteomes" id="UP000501812">
    <property type="component" value="Chromosome"/>
</dbReference>
<dbReference type="InterPro" id="IPR000504">
    <property type="entry name" value="RRM_dom"/>
</dbReference>
<gene>
    <name evidence="4" type="ORF">HHL09_10785</name>
</gene>
<dbReference type="KEGG" id="luo:HHL09_10785"/>
<dbReference type="Gene3D" id="3.30.70.330">
    <property type="match status" value="1"/>
</dbReference>
<dbReference type="PANTHER" id="PTHR48027">
    <property type="entry name" value="HETEROGENEOUS NUCLEAR RIBONUCLEOPROTEIN 87F-RELATED"/>
    <property type="match status" value="1"/>
</dbReference>
<organism evidence="4 5">
    <name type="scientific">Luteolibacter luteus</name>
    <dbReference type="NCBI Taxonomy" id="2728835"/>
    <lineage>
        <taxon>Bacteria</taxon>
        <taxon>Pseudomonadati</taxon>
        <taxon>Verrucomicrobiota</taxon>
        <taxon>Verrucomicrobiia</taxon>
        <taxon>Verrucomicrobiales</taxon>
        <taxon>Verrucomicrobiaceae</taxon>
        <taxon>Luteolibacter</taxon>
    </lineage>
</organism>
<sequence length="148" mass="14950">MSNKMYVGNLPFSASEDELREAFGQFGPVAEVSMMMDRETGRPRGFAFISMETKEGMEAAIRGLDGKDFGGRNLTVNEARPREDRPSFGGGGGGGGGRGGYGGDRRGGGGGGGYGGDRRGGGGGGGGGRGGYSDDRRGGGGGGGGRRW</sequence>
<feature type="region of interest" description="Disordered" evidence="2">
    <location>
        <begin position="64"/>
        <end position="148"/>
    </location>
</feature>
<accession>A0A858RIB9</accession>
<dbReference type="EMBL" id="CP051774">
    <property type="protein sequence ID" value="QJE96248.1"/>
    <property type="molecule type" value="Genomic_DNA"/>
</dbReference>
<evidence type="ECO:0000259" key="3">
    <source>
        <dbReference type="PROSITE" id="PS50102"/>
    </source>
</evidence>